<dbReference type="Gramene" id="KQL16365">
    <property type="protein sequence ID" value="KQL16365"/>
    <property type="gene ID" value="SETIT_025809mg"/>
</dbReference>
<proteinExistence type="predicted"/>
<dbReference type="Proteomes" id="UP000004995">
    <property type="component" value="Unassembled WGS sequence"/>
</dbReference>
<dbReference type="AlphaFoldDB" id="K3ZGV7"/>
<accession>K3ZGV7</accession>
<dbReference type="EnsemblPlants" id="KQL16365">
    <property type="protein sequence ID" value="KQL16365"/>
    <property type="gene ID" value="SETIT_025809mg"/>
</dbReference>
<evidence type="ECO:0000313" key="2">
    <source>
        <dbReference type="Proteomes" id="UP000004995"/>
    </source>
</evidence>
<keyword evidence="2" id="KW-1185">Reference proteome</keyword>
<dbReference type="EMBL" id="AGNK02001943">
    <property type="status" value="NOT_ANNOTATED_CDS"/>
    <property type="molecule type" value="Genomic_DNA"/>
</dbReference>
<reference evidence="2" key="1">
    <citation type="journal article" date="2012" name="Nat. Biotechnol.">
        <title>Reference genome sequence of the model plant Setaria.</title>
        <authorList>
            <person name="Bennetzen J.L."/>
            <person name="Schmutz J."/>
            <person name="Wang H."/>
            <person name="Percifield R."/>
            <person name="Hawkins J."/>
            <person name="Pontaroli A.C."/>
            <person name="Estep M."/>
            <person name="Feng L."/>
            <person name="Vaughn J.N."/>
            <person name="Grimwood J."/>
            <person name="Jenkins J."/>
            <person name="Barry K."/>
            <person name="Lindquist E."/>
            <person name="Hellsten U."/>
            <person name="Deshpande S."/>
            <person name="Wang X."/>
            <person name="Wu X."/>
            <person name="Mitros T."/>
            <person name="Triplett J."/>
            <person name="Yang X."/>
            <person name="Ye C.Y."/>
            <person name="Mauro-Herrera M."/>
            <person name="Wang L."/>
            <person name="Li P."/>
            <person name="Sharma M."/>
            <person name="Sharma R."/>
            <person name="Ronald P.C."/>
            <person name="Panaud O."/>
            <person name="Kellogg E.A."/>
            <person name="Brutnell T.P."/>
            <person name="Doust A.N."/>
            <person name="Tuskan G.A."/>
            <person name="Rokhsar D."/>
            <person name="Devos K.M."/>
        </authorList>
    </citation>
    <scope>NUCLEOTIDE SEQUENCE [LARGE SCALE GENOMIC DNA]</scope>
    <source>
        <strain evidence="2">cv. Yugu1</strain>
    </source>
</reference>
<dbReference type="InParanoid" id="K3ZGV7"/>
<sequence>MGSHGMNSFPDNGLPRINLVYTLKLISTTQAPKLPKLCFKS</sequence>
<organism evidence="1 2">
    <name type="scientific">Setaria italica</name>
    <name type="common">Foxtail millet</name>
    <name type="synonym">Panicum italicum</name>
    <dbReference type="NCBI Taxonomy" id="4555"/>
    <lineage>
        <taxon>Eukaryota</taxon>
        <taxon>Viridiplantae</taxon>
        <taxon>Streptophyta</taxon>
        <taxon>Embryophyta</taxon>
        <taxon>Tracheophyta</taxon>
        <taxon>Spermatophyta</taxon>
        <taxon>Magnoliopsida</taxon>
        <taxon>Liliopsida</taxon>
        <taxon>Poales</taxon>
        <taxon>Poaceae</taxon>
        <taxon>PACMAD clade</taxon>
        <taxon>Panicoideae</taxon>
        <taxon>Panicodae</taxon>
        <taxon>Paniceae</taxon>
        <taxon>Cenchrinae</taxon>
        <taxon>Setaria</taxon>
    </lineage>
</organism>
<name>K3ZGV7_SETIT</name>
<reference evidence="1" key="2">
    <citation type="submission" date="2018-08" db="UniProtKB">
        <authorList>
            <consortium name="EnsemblPlants"/>
        </authorList>
    </citation>
    <scope>IDENTIFICATION</scope>
    <source>
        <strain evidence="1">Yugu1</strain>
    </source>
</reference>
<evidence type="ECO:0000313" key="1">
    <source>
        <dbReference type="EnsemblPlants" id="KQL16365"/>
    </source>
</evidence>
<dbReference type="HOGENOM" id="CLU_3280454_0_0_1"/>
<protein>
    <submittedName>
        <fullName evidence="1">Uncharacterized protein</fullName>
    </submittedName>
</protein>